<dbReference type="PATRIC" id="fig|1420583.3.peg.2322"/>
<gene>
    <name evidence="1" type="ORF">V473_12585</name>
</gene>
<dbReference type="STRING" id="1420583.V473_12585"/>
<reference evidence="1 2" key="1">
    <citation type="journal article" date="2015" name="G3 (Bethesda)">
        <title>Insights into Ongoing Evolution of the Hexachlorocyclohexane Catabolic Pathway from Comparative Genomics of Ten Sphingomonadaceae Strains.</title>
        <authorList>
            <person name="Pearce S.L."/>
            <person name="Oakeshott J.G."/>
            <person name="Pandey G."/>
        </authorList>
    </citation>
    <scope>NUCLEOTIDE SEQUENCE [LARGE SCALE GENOMIC DNA]</scope>
    <source>
        <strain evidence="1 2">LL01</strain>
    </source>
</reference>
<proteinExistence type="predicted"/>
<sequence>MSNKLYYGNNLDVVRAYVASEGIDLVCPDPPFHSQVHYNILFKSPSGGQSDAQIKAFADTGKQGRLL</sequence>
<keyword evidence="2" id="KW-1185">Reference proteome</keyword>
<evidence type="ECO:0008006" key="3">
    <source>
        <dbReference type="Google" id="ProtNLM"/>
    </source>
</evidence>
<dbReference type="EMBL" id="JACT01000002">
    <property type="protein sequence ID" value="KMS55922.1"/>
    <property type="molecule type" value="Genomic_DNA"/>
</dbReference>
<protein>
    <recommendedName>
        <fullName evidence="3">DNA methylase N-4/N-6 domain-containing protein</fullName>
    </recommendedName>
</protein>
<dbReference type="AlphaFoldDB" id="A0A0J7XWG4"/>
<dbReference type="Proteomes" id="UP000052232">
    <property type="component" value="Unassembled WGS sequence"/>
</dbReference>
<dbReference type="RefSeq" id="WP_066603892.1">
    <property type="nucleotide sequence ID" value="NZ_KQ130434.1"/>
</dbReference>
<accession>A0A0J7XWG4</accession>
<comment type="caution">
    <text evidence="1">The sequence shown here is derived from an EMBL/GenBank/DDBJ whole genome shotgun (WGS) entry which is preliminary data.</text>
</comment>
<evidence type="ECO:0000313" key="2">
    <source>
        <dbReference type="Proteomes" id="UP000052232"/>
    </source>
</evidence>
<evidence type="ECO:0000313" key="1">
    <source>
        <dbReference type="EMBL" id="KMS55922.1"/>
    </source>
</evidence>
<name>A0A0J7XWG4_9SPHN</name>
<organism evidence="1 2">
    <name type="scientific">Sphingobium cupriresistens LL01</name>
    <dbReference type="NCBI Taxonomy" id="1420583"/>
    <lineage>
        <taxon>Bacteria</taxon>
        <taxon>Pseudomonadati</taxon>
        <taxon>Pseudomonadota</taxon>
        <taxon>Alphaproteobacteria</taxon>
        <taxon>Sphingomonadales</taxon>
        <taxon>Sphingomonadaceae</taxon>
        <taxon>Sphingobium</taxon>
    </lineage>
</organism>